<name>A0ABS3QNV3_9BACT</name>
<accession>A0ABS3QNV3</accession>
<dbReference type="InterPro" id="IPR046531">
    <property type="entry name" value="DUF6596"/>
</dbReference>
<dbReference type="InterPro" id="IPR013324">
    <property type="entry name" value="RNA_pol_sigma_r3/r4-like"/>
</dbReference>
<dbReference type="PANTHER" id="PTHR47756">
    <property type="entry name" value="BLL6612 PROTEIN-RELATED"/>
    <property type="match status" value="1"/>
</dbReference>
<keyword evidence="4" id="KW-1185">Reference proteome</keyword>
<dbReference type="RefSeq" id="WP_208178701.1">
    <property type="nucleotide sequence ID" value="NZ_JAGETZ010000023.1"/>
</dbReference>
<gene>
    <name evidence="3" type="ORF">J4E00_28120</name>
</gene>
<dbReference type="Pfam" id="PF20239">
    <property type="entry name" value="DUF6596"/>
    <property type="match status" value="1"/>
</dbReference>
<feature type="domain" description="RNA polymerase sigma-70 region 2" evidence="1">
    <location>
        <begin position="13"/>
        <end position="78"/>
    </location>
</feature>
<dbReference type="InterPro" id="IPR007627">
    <property type="entry name" value="RNA_pol_sigma70_r2"/>
</dbReference>
<dbReference type="Gene3D" id="1.10.1740.10">
    <property type="match status" value="1"/>
</dbReference>
<comment type="caution">
    <text evidence="3">The sequence shown here is derived from an EMBL/GenBank/DDBJ whole genome shotgun (WGS) entry which is preliminary data.</text>
</comment>
<dbReference type="PANTHER" id="PTHR47756:SF2">
    <property type="entry name" value="BLL6612 PROTEIN"/>
    <property type="match status" value="1"/>
</dbReference>
<feature type="domain" description="DUF6596" evidence="2">
    <location>
        <begin position="182"/>
        <end position="283"/>
    </location>
</feature>
<protein>
    <submittedName>
        <fullName evidence="3">RNA polymerase subunit sigma</fullName>
    </submittedName>
</protein>
<sequence length="408" mass="45337">MDHPELLPHLFRTEYHKLVAVLARRFGFAQLETAEDLVSETFFTAAQTWGPNGLPPNPVAWLYRVAQNKATTHLQRARAHQAFSAVQAPNSASQPEVELSAQNIQDSQLAMMFAICHPALAPAAQMGLSLRVLCGFGIEEIAGAFLTNKETIQKRLFRAKAALRKVGTAIELPGPAQLEQGLEAVLGTIYLLFNEGYYSAHRNQLIRKELCFEAIRLATLLVENTLTARPEVYALLALMCFHASRLEARLDPHGDIIFYEQQDSSRWNEEWVRKGGYFLQRAAAGNSLSKYHLEAGLAFWSTTQADTPAKWASMLQLHDLLRQVDASPLAALSRTYVLAKVAGKQAAIAAAEQLSLTSHPLYWALLGELYRGLDDGRAAEHLRQAYQLAKSAPDKRAIQRKLIEVKKG</sequence>
<dbReference type="SUPFAM" id="SSF88659">
    <property type="entry name" value="Sigma3 and sigma4 domains of RNA polymerase sigma factors"/>
    <property type="match status" value="1"/>
</dbReference>
<proteinExistence type="predicted"/>
<dbReference type="SUPFAM" id="SSF88946">
    <property type="entry name" value="Sigma2 domain of RNA polymerase sigma factors"/>
    <property type="match status" value="1"/>
</dbReference>
<organism evidence="3 4">
    <name type="scientific">Hymenobacter negativus</name>
    <dbReference type="NCBI Taxonomy" id="2795026"/>
    <lineage>
        <taxon>Bacteria</taxon>
        <taxon>Pseudomonadati</taxon>
        <taxon>Bacteroidota</taxon>
        <taxon>Cytophagia</taxon>
        <taxon>Cytophagales</taxon>
        <taxon>Hymenobacteraceae</taxon>
        <taxon>Hymenobacter</taxon>
    </lineage>
</organism>
<dbReference type="EMBL" id="JAGETZ010000023">
    <property type="protein sequence ID" value="MBO2012961.1"/>
    <property type="molecule type" value="Genomic_DNA"/>
</dbReference>
<evidence type="ECO:0000313" key="3">
    <source>
        <dbReference type="EMBL" id="MBO2012961.1"/>
    </source>
</evidence>
<dbReference type="Proteomes" id="UP000664369">
    <property type="component" value="Unassembled WGS sequence"/>
</dbReference>
<evidence type="ECO:0000313" key="4">
    <source>
        <dbReference type="Proteomes" id="UP000664369"/>
    </source>
</evidence>
<evidence type="ECO:0000259" key="1">
    <source>
        <dbReference type="Pfam" id="PF04542"/>
    </source>
</evidence>
<reference evidence="3 4" key="1">
    <citation type="submission" date="2021-03" db="EMBL/GenBank/DDBJ databases">
        <authorList>
            <person name="Kim M.K."/>
        </authorList>
    </citation>
    <scope>NUCLEOTIDE SEQUENCE [LARGE SCALE GENOMIC DNA]</scope>
    <source>
        <strain evidence="3 4">BT442</strain>
    </source>
</reference>
<dbReference type="InterPro" id="IPR013325">
    <property type="entry name" value="RNA_pol_sigma_r2"/>
</dbReference>
<evidence type="ECO:0000259" key="2">
    <source>
        <dbReference type="Pfam" id="PF20239"/>
    </source>
</evidence>
<dbReference type="Pfam" id="PF04542">
    <property type="entry name" value="Sigma70_r2"/>
    <property type="match status" value="1"/>
</dbReference>